<sequence>MRVEGQKMENRFLLSSPVFQREEEAAKPQEGGKEATLRLSALLDPEKVEEFGKVLKSLFEVFNLELHFTIHRPTGEVIARIVNRETGEVIREIPPEKFLDMVAKLQELAGIFVDEVV</sequence>
<keyword evidence="1" id="KW-0282">Flagellum</keyword>
<organism evidence="1">
    <name type="scientific">Candidatus Caldatribacterium californiense</name>
    <dbReference type="NCBI Taxonomy" id="1454726"/>
    <lineage>
        <taxon>Bacteria</taxon>
        <taxon>Pseudomonadati</taxon>
        <taxon>Atribacterota</taxon>
        <taxon>Atribacteria</taxon>
        <taxon>Atribacterales</taxon>
        <taxon>Candidatus Caldatribacteriaceae</taxon>
        <taxon>Candidatus Caldatribacterium</taxon>
    </lineage>
</organism>
<accession>A0A7V3YK53</accession>
<proteinExistence type="predicted"/>
<gene>
    <name evidence="1" type="ORF">ENU96_00530</name>
</gene>
<dbReference type="PANTHER" id="PTHR37166:SF1">
    <property type="entry name" value="PROTEIN FLAG"/>
    <property type="match status" value="1"/>
</dbReference>
<keyword evidence="1" id="KW-0966">Cell projection</keyword>
<reference evidence="1" key="1">
    <citation type="journal article" date="2020" name="mSystems">
        <title>Genome- and Community-Level Interaction Insights into Carbon Utilization and Element Cycling Functions of Hydrothermarchaeota in Hydrothermal Sediment.</title>
        <authorList>
            <person name="Zhou Z."/>
            <person name="Liu Y."/>
            <person name="Xu W."/>
            <person name="Pan J."/>
            <person name="Luo Z.H."/>
            <person name="Li M."/>
        </authorList>
    </citation>
    <scope>NUCLEOTIDE SEQUENCE [LARGE SCALE GENOMIC DNA]</scope>
    <source>
        <strain evidence="1">SpSt-716</strain>
    </source>
</reference>
<keyword evidence="1" id="KW-0969">Cilium</keyword>
<dbReference type="PANTHER" id="PTHR37166">
    <property type="entry name" value="PROTEIN FLAG"/>
    <property type="match status" value="1"/>
</dbReference>
<comment type="caution">
    <text evidence="1">The sequence shown here is derived from an EMBL/GenBank/DDBJ whole genome shotgun (WGS) entry which is preliminary data.</text>
</comment>
<dbReference type="InterPro" id="IPR035924">
    <property type="entry name" value="FlaG-like_sf"/>
</dbReference>
<dbReference type="InterPro" id="IPR005186">
    <property type="entry name" value="FlaG"/>
</dbReference>
<dbReference type="Gene3D" id="3.30.160.170">
    <property type="entry name" value="FlaG-like"/>
    <property type="match status" value="1"/>
</dbReference>
<dbReference type="SUPFAM" id="SSF160214">
    <property type="entry name" value="FlaG-like"/>
    <property type="match status" value="1"/>
</dbReference>
<evidence type="ECO:0000313" key="1">
    <source>
        <dbReference type="EMBL" id="HGI74158.1"/>
    </source>
</evidence>
<dbReference type="AlphaFoldDB" id="A0A7V3YK53"/>
<dbReference type="Pfam" id="PF03646">
    <property type="entry name" value="FlaG"/>
    <property type="match status" value="1"/>
</dbReference>
<protein>
    <submittedName>
        <fullName evidence="1">Flagellar protein FlaG</fullName>
    </submittedName>
</protein>
<name>A0A7V3YK53_9BACT</name>
<dbReference type="EMBL" id="DTEN01000023">
    <property type="protein sequence ID" value="HGI74158.1"/>
    <property type="molecule type" value="Genomic_DNA"/>
</dbReference>